<dbReference type="InterPro" id="IPR014718">
    <property type="entry name" value="GH-type_carb-bd"/>
</dbReference>
<dbReference type="GO" id="GO:0005737">
    <property type="term" value="C:cytoplasm"/>
    <property type="evidence" value="ECO:0007669"/>
    <property type="project" value="TreeGrafter"/>
</dbReference>
<evidence type="ECO:0000256" key="8">
    <source>
        <dbReference type="PIRSR" id="PIRSR005096-3"/>
    </source>
</evidence>
<feature type="binding site" evidence="8">
    <location>
        <begin position="81"/>
        <end position="82"/>
    </location>
    <ligand>
        <name>beta-D-galactose</name>
        <dbReference type="ChEBI" id="CHEBI:27667"/>
    </ligand>
</feature>
<dbReference type="EC" id="5.1.3.3" evidence="5"/>
<organism evidence="9 10">
    <name type="scientific">Vibrio spartinae</name>
    <dbReference type="NCBI Taxonomy" id="1918945"/>
    <lineage>
        <taxon>Bacteria</taxon>
        <taxon>Pseudomonadati</taxon>
        <taxon>Pseudomonadota</taxon>
        <taxon>Gammaproteobacteria</taxon>
        <taxon>Vibrionales</taxon>
        <taxon>Vibrionaceae</taxon>
        <taxon>Vibrio</taxon>
    </lineage>
</organism>
<reference evidence="9 10" key="1">
    <citation type="submission" date="2016-12" db="EMBL/GenBank/DDBJ databases">
        <authorList>
            <person name="Song W.-J."/>
            <person name="Kurnit D.M."/>
        </authorList>
    </citation>
    <scope>NUCLEOTIDE SEQUENCE [LARGE SCALE GENOMIC DNA]</scope>
    <source>
        <strain evidence="9 10">CECT 9026</strain>
    </source>
</reference>
<dbReference type="PANTHER" id="PTHR10091:SF0">
    <property type="entry name" value="GALACTOSE MUTAROTASE"/>
    <property type="match status" value="1"/>
</dbReference>
<feature type="active site" description="Proton acceptor" evidence="6">
    <location>
        <position position="318"/>
    </location>
</feature>
<dbReference type="Proteomes" id="UP000184774">
    <property type="component" value="Unassembled WGS sequence"/>
</dbReference>
<dbReference type="GO" id="GO:0033499">
    <property type="term" value="P:galactose catabolic process via UDP-galactose, Leloir pathway"/>
    <property type="evidence" value="ECO:0007669"/>
    <property type="project" value="TreeGrafter"/>
</dbReference>
<evidence type="ECO:0000256" key="6">
    <source>
        <dbReference type="PIRSR" id="PIRSR005096-1"/>
    </source>
</evidence>
<accession>A0A1N6MA18</accession>
<dbReference type="GO" id="GO:0006006">
    <property type="term" value="P:glucose metabolic process"/>
    <property type="evidence" value="ECO:0007669"/>
    <property type="project" value="TreeGrafter"/>
</dbReference>
<dbReference type="InterPro" id="IPR008183">
    <property type="entry name" value="Aldose_1/G6P_1-epimerase"/>
</dbReference>
<dbReference type="Gene3D" id="2.70.98.10">
    <property type="match status" value="1"/>
</dbReference>
<protein>
    <recommendedName>
        <fullName evidence="5">Aldose 1-epimerase</fullName>
        <ecNumber evidence="5">5.1.3.3</ecNumber>
    </recommendedName>
</protein>
<sequence length="354" mass="39877">MKLNIENWGQIAGQHVPVKLITLQNSQGMILRVTNYGCIVTSIETPDRDGHQADVVLGYECLDKYVEGHPFFGALAGRYANRIKDGRYTIDGTAFQLERNEPATQQHLHGGQQGFDKYVWDFAVETQDDAIYLHLSRISPDGESGYGGTLQVRHTIGLDEQNQVHFNFQATTDKPTVVNLTNHSYYNLAGHDSGTVNHHELQLFSRFYTPVTEQMIPTGEICAVTDSGLDFTAATRISANLSRTDDAGFDHNFILDGLKKEGEYHYAAALYEPTSGRLMTVLTTQPAVQFYNGFKLSNKHWIGRHGQRYQSNQGLCLETQHYPDSPNHVHFPTTRLNPGEVFEEKTIYRFSTKS</sequence>
<dbReference type="GO" id="GO:0004034">
    <property type="term" value="F:aldose 1-epimerase activity"/>
    <property type="evidence" value="ECO:0007669"/>
    <property type="project" value="UniProtKB-EC"/>
</dbReference>
<evidence type="ECO:0000256" key="1">
    <source>
        <dbReference type="ARBA" id="ARBA00005028"/>
    </source>
</evidence>
<evidence type="ECO:0000256" key="4">
    <source>
        <dbReference type="ARBA" id="ARBA00023277"/>
    </source>
</evidence>
<dbReference type="CDD" id="cd09019">
    <property type="entry name" value="galactose_mutarotase_like"/>
    <property type="match status" value="1"/>
</dbReference>
<name>A0A1N6MA18_9VIBR</name>
<comment type="similarity">
    <text evidence="2 5">Belongs to the aldose epimerase family.</text>
</comment>
<dbReference type="EMBL" id="FSSB01000028">
    <property type="protein sequence ID" value="SIO96308.1"/>
    <property type="molecule type" value="Genomic_DNA"/>
</dbReference>
<dbReference type="InterPro" id="IPR015443">
    <property type="entry name" value="Aldose_1-epimerase"/>
</dbReference>
<dbReference type="RefSeq" id="WP_074374739.1">
    <property type="nucleotide sequence ID" value="NZ_AP024907.1"/>
</dbReference>
<dbReference type="InterPro" id="IPR011013">
    <property type="entry name" value="Gal_mutarotase_sf_dom"/>
</dbReference>
<dbReference type="UniPathway" id="UPA00242"/>
<feature type="binding site" evidence="8">
    <location>
        <begin position="183"/>
        <end position="185"/>
    </location>
    <ligand>
        <name>beta-D-galactose</name>
        <dbReference type="ChEBI" id="CHEBI:27667"/>
    </ligand>
</feature>
<proteinExistence type="inferred from homology"/>
<dbReference type="OrthoDB" id="9779408at2"/>
<feature type="binding site" evidence="7">
    <location>
        <position position="250"/>
    </location>
    <ligand>
        <name>beta-D-galactose</name>
        <dbReference type="ChEBI" id="CHEBI:27667"/>
    </ligand>
</feature>
<keyword evidence="3 5" id="KW-0413">Isomerase</keyword>
<dbReference type="Pfam" id="PF01263">
    <property type="entry name" value="Aldose_epim"/>
    <property type="match status" value="1"/>
</dbReference>
<dbReference type="PIRSF" id="PIRSF005096">
    <property type="entry name" value="GALM"/>
    <property type="match status" value="1"/>
</dbReference>
<comment type="pathway">
    <text evidence="1 5">Carbohydrate metabolism; hexose metabolism.</text>
</comment>
<evidence type="ECO:0000256" key="2">
    <source>
        <dbReference type="ARBA" id="ARBA00006206"/>
    </source>
</evidence>
<feature type="active site" description="Proton donor" evidence="6">
    <location>
        <position position="183"/>
    </location>
</feature>
<dbReference type="NCBIfam" id="NF008277">
    <property type="entry name" value="PRK11055.1"/>
    <property type="match status" value="1"/>
</dbReference>
<dbReference type="GO" id="GO:0030246">
    <property type="term" value="F:carbohydrate binding"/>
    <property type="evidence" value="ECO:0007669"/>
    <property type="project" value="InterPro"/>
</dbReference>
<evidence type="ECO:0000256" key="3">
    <source>
        <dbReference type="ARBA" id="ARBA00023235"/>
    </source>
</evidence>
<dbReference type="InterPro" id="IPR047215">
    <property type="entry name" value="Galactose_mutarotase-like"/>
</dbReference>
<dbReference type="AlphaFoldDB" id="A0A1N6MA18"/>
<dbReference type="SUPFAM" id="SSF74650">
    <property type="entry name" value="Galactose mutarotase-like"/>
    <property type="match status" value="1"/>
</dbReference>
<dbReference type="PANTHER" id="PTHR10091">
    <property type="entry name" value="ALDOSE-1-EPIMERASE"/>
    <property type="match status" value="1"/>
</dbReference>
<evidence type="ECO:0000313" key="9">
    <source>
        <dbReference type="EMBL" id="SIO96308.1"/>
    </source>
</evidence>
<gene>
    <name evidence="9" type="primary">mro</name>
    <name evidence="9" type="ORF">VSP9026_04092</name>
</gene>
<evidence type="ECO:0000313" key="10">
    <source>
        <dbReference type="Proteomes" id="UP000184774"/>
    </source>
</evidence>
<evidence type="ECO:0000256" key="5">
    <source>
        <dbReference type="PIRNR" id="PIRNR005096"/>
    </source>
</evidence>
<comment type="catalytic activity">
    <reaction evidence="5">
        <text>alpha-D-glucose = beta-D-glucose</text>
        <dbReference type="Rhea" id="RHEA:10264"/>
        <dbReference type="ChEBI" id="CHEBI:15903"/>
        <dbReference type="ChEBI" id="CHEBI:17925"/>
        <dbReference type="EC" id="5.1.3.3"/>
    </reaction>
</comment>
<keyword evidence="4 5" id="KW-0119">Carbohydrate metabolism</keyword>
<evidence type="ECO:0000256" key="7">
    <source>
        <dbReference type="PIRSR" id="PIRSR005096-2"/>
    </source>
</evidence>